<organism evidence="1">
    <name type="scientific">viral metagenome</name>
    <dbReference type="NCBI Taxonomy" id="1070528"/>
    <lineage>
        <taxon>unclassified sequences</taxon>
        <taxon>metagenomes</taxon>
        <taxon>organismal metagenomes</taxon>
    </lineage>
</organism>
<sequence length="72" mass="7971">MSNSEVNGIEKFDDIIKDFSNVMVLFFDTGFDLAISGLEQTKTAVTLIQQELIDIGAGDIIFSEKYFGVAEM</sequence>
<reference evidence="1" key="1">
    <citation type="journal article" date="2020" name="Nature">
        <title>Giant virus diversity and host interactions through global metagenomics.</title>
        <authorList>
            <person name="Schulz F."/>
            <person name="Roux S."/>
            <person name="Paez-Espino D."/>
            <person name="Jungbluth S."/>
            <person name="Walsh D.A."/>
            <person name="Denef V.J."/>
            <person name="McMahon K.D."/>
            <person name="Konstantinidis K.T."/>
            <person name="Eloe-Fadrosh E.A."/>
            <person name="Kyrpides N.C."/>
            <person name="Woyke T."/>
        </authorList>
    </citation>
    <scope>NUCLEOTIDE SEQUENCE</scope>
    <source>
        <strain evidence="1">GVMAG-S-ERX555907-63</strain>
    </source>
</reference>
<accession>A0A6C0L2F3</accession>
<evidence type="ECO:0000313" key="1">
    <source>
        <dbReference type="EMBL" id="QHU23037.1"/>
    </source>
</evidence>
<dbReference type="EMBL" id="MN741021">
    <property type="protein sequence ID" value="QHU23037.1"/>
    <property type="molecule type" value="Genomic_DNA"/>
</dbReference>
<protein>
    <submittedName>
        <fullName evidence="1">Uncharacterized protein</fullName>
    </submittedName>
</protein>
<proteinExistence type="predicted"/>
<name>A0A6C0L2F3_9ZZZZ</name>
<dbReference type="AlphaFoldDB" id="A0A6C0L2F3"/>